<sequence length="68" mass="7834">MKLLLVLCLFLVTISSAFAGTDGDPCETPKDCRQVICHREPECRDHKCFCDWTPFTERSVIKDDKDKQ</sequence>
<protein>
    <submittedName>
        <fullName evidence="2">Uncharacterized protein</fullName>
    </submittedName>
</protein>
<evidence type="ECO:0000313" key="2">
    <source>
        <dbReference type="EMBL" id="CAD5213847.1"/>
    </source>
</evidence>
<comment type="caution">
    <text evidence="2">The sequence shown here is derived from an EMBL/GenBank/DDBJ whole genome shotgun (WGS) entry which is preliminary data.</text>
</comment>
<keyword evidence="3" id="KW-1185">Reference proteome</keyword>
<accession>A0A811KEC9</accession>
<name>A0A811KEC9_9BILA</name>
<organism evidence="2 3">
    <name type="scientific">Bursaphelenchus okinawaensis</name>
    <dbReference type="NCBI Taxonomy" id="465554"/>
    <lineage>
        <taxon>Eukaryota</taxon>
        <taxon>Metazoa</taxon>
        <taxon>Ecdysozoa</taxon>
        <taxon>Nematoda</taxon>
        <taxon>Chromadorea</taxon>
        <taxon>Rhabditida</taxon>
        <taxon>Tylenchina</taxon>
        <taxon>Tylenchomorpha</taxon>
        <taxon>Aphelenchoidea</taxon>
        <taxon>Aphelenchoididae</taxon>
        <taxon>Bursaphelenchus</taxon>
    </lineage>
</organism>
<dbReference type="Proteomes" id="UP000614601">
    <property type="component" value="Unassembled WGS sequence"/>
</dbReference>
<dbReference type="EMBL" id="CAJFCW020000003">
    <property type="protein sequence ID" value="CAG9101664.1"/>
    <property type="molecule type" value="Genomic_DNA"/>
</dbReference>
<gene>
    <name evidence="2" type="ORF">BOKJ2_LOCUS5297</name>
</gene>
<dbReference type="AlphaFoldDB" id="A0A811KEC9"/>
<feature type="chain" id="PRO_5036221063" evidence="1">
    <location>
        <begin position="20"/>
        <end position="68"/>
    </location>
</feature>
<proteinExistence type="predicted"/>
<reference evidence="2" key="1">
    <citation type="submission" date="2020-09" db="EMBL/GenBank/DDBJ databases">
        <authorList>
            <person name="Kikuchi T."/>
        </authorList>
    </citation>
    <scope>NUCLEOTIDE SEQUENCE</scope>
    <source>
        <strain evidence="2">SH1</strain>
    </source>
</reference>
<keyword evidence="1" id="KW-0732">Signal</keyword>
<feature type="signal peptide" evidence="1">
    <location>
        <begin position="1"/>
        <end position="19"/>
    </location>
</feature>
<dbReference type="Proteomes" id="UP000783686">
    <property type="component" value="Unassembled WGS sequence"/>
</dbReference>
<evidence type="ECO:0000256" key="1">
    <source>
        <dbReference type="SAM" id="SignalP"/>
    </source>
</evidence>
<dbReference type="EMBL" id="CAJFDH010000003">
    <property type="protein sequence ID" value="CAD5213847.1"/>
    <property type="molecule type" value="Genomic_DNA"/>
</dbReference>
<evidence type="ECO:0000313" key="3">
    <source>
        <dbReference type="Proteomes" id="UP000614601"/>
    </source>
</evidence>